<protein>
    <recommendedName>
        <fullName evidence="2">Stage V sporulation protein AA domain-containing protein</fullName>
    </recommendedName>
</protein>
<accession>A0A140L0Y6</accession>
<sequence>MSFNEEIYIQLKDCATISNESILKIRDAAAVLASEKIKEDLLNIELLHIDSIQQDYAILSVLTVIDKIKAVFPNLTVISVGVPEILIKVEKEQKKEKDMLAYGKLAVVGATLFVGTGLAIMNFHADVNMREAHKVLYQLITGIEESRPLILQIPYSLGIGLGMALFFNHVFPKRNNEPSPMEVEMYLYKKNMDQYLLDYEENTAEKKR</sequence>
<dbReference type="PATRIC" id="fig|520762.4.peg.2808"/>
<reference evidence="3 4" key="1">
    <citation type="submission" date="2015-12" db="EMBL/GenBank/DDBJ databases">
        <title>Draft genome sequence of the thermoanaerobe Thermotalea metallivorans, an isolate from the runoff channel of the Great Artesian Basin, Australia.</title>
        <authorList>
            <person name="Patel B.K."/>
        </authorList>
    </citation>
    <scope>NUCLEOTIDE SEQUENCE [LARGE SCALE GENOMIC DNA]</scope>
    <source>
        <strain evidence="3 4">B2-1</strain>
    </source>
</reference>
<keyword evidence="1" id="KW-1133">Transmembrane helix</keyword>
<gene>
    <name evidence="3" type="ORF">AN619_25290</name>
</gene>
<feature type="transmembrane region" description="Helical" evidence="1">
    <location>
        <begin position="149"/>
        <end position="171"/>
    </location>
</feature>
<dbReference type="InterPro" id="IPR038548">
    <property type="entry name" value="SporV_AA_N_sf"/>
</dbReference>
<comment type="caution">
    <text evidence="3">The sequence shown here is derived from an EMBL/GenBank/DDBJ whole genome shotgun (WGS) entry which is preliminary data.</text>
</comment>
<evidence type="ECO:0000313" key="3">
    <source>
        <dbReference type="EMBL" id="KXG74211.1"/>
    </source>
</evidence>
<dbReference type="Gene3D" id="2.60.480.10">
    <property type="entry name" value="eubacterium ventriosum atcc domain"/>
    <property type="match status" value="1"/>
</dbReference>
<evidence type="ECO:0000256" key="1">
    <source>
        <dbReference type="SAM" id="Phobius"/>
    </source>
</evidence>
<evidence type="ECO:0000259" key="2">
    <source>
        <dbReference type="Pfam" id="PF12164"/>
    </source>
</evidence>
<feature type="domain" description="Stage V sporulation protein AA" evidence="2">
    <location>
        <begin position="5"/>
        <end position="92"/>
    </location>
</feature>
<dbReference type="InterPro" id="IPR021997">
    <property type="entry name" value="SporV_AA"/>
</dbReference>
<organism evidence="3 4">
    <name type="scientific">Thermotalea metallivorans</name>
    <dbReference type="NCBI Taxonomy" id="520762"/>
    <lineage>
        <taxon>Bacteria</taxon>
        <taxon>Bacillati</taxon>
        <taxon>Bacillota</taxon>
        <taxon>Clostridia</taxon>
        <taxon>Peptostreptococcales</taxon>
        <taxon>Thermotaleaceae</taxon>
        <taxon>Thermotalea</taxon>
    </lineage>
</organism>
<proteinExistence type="predicted"/>
<evidence type="ECO:0000313" key="4">
    <source>
        <dbReference type="Proteomes" id="UP000070456"/>
    </source>
</evidence>
<dbReference type="STRING" id="520762.AN619_25290"/>
<keyword evidence="1" id="KW-0472">Membrane</keyword>
<keyword evidence="4" id="KW-1185">Reference proteome</keyword>
<name>A0A140L0Y6_9FIRM</name>
<dbReference type="RefSeq" id="WP_068557481.1">
    <property type="nucleotide sequence ID" value="NZ_LOEE01000061.1"/>
</dbReference>
<feature type="transmembrane region" description="Helical" evidence="1">
    <location>
        <begin position="101"/>
        <end position="121"/>
    </location>
</feature>
<dbReference type="EMBL" id="LOEE01000061">
    <property type="protein sequence ID" value="KXG74211.1"/>
    <property type="molecule type" value="Genomic_DNA"/>
</dbReference>
<dbReference type="Pfam" id="PF12164">
    <property type="entry name" value="SporV_AA"/>
    <property type="match status" value="1"/>
</dbReference>
<keyword evidence="1" id="KW-0812">Transmembrane</keyword>
<dbReference type="Proteomes" id="UP000070456">
    <property type="component" value="Unassembled WGS sequence"/>
</dbReference>
<dbReference type="AlphaFoldDB" id="A0A140L0Y6"/>